<gene>
    <name evidence="2" type="ORF">ODALV1_LOCUS11384</name>
</gene>
<reference evidence="2 3" key="1">
    <citation type="submission" date="2024-08" db="EMBL/GenBank/DDBJ databases">
        <authorList>
            <person name="Cucini C."/>
            <person name="Frati F."/>
        </authorList>
    </citation>
    <scope>NUCLEOTIDE SEQUENCE [LARGE SCALE GENOMIC DNA]</scope>
</reference>
<dbReference type="CDD" id="cd05382">
    <property type="entry name" value="CAP_GAPR1-like"/>
    <property type="match status" value="1"/>
</dbReference>
<keyword evidence="3" id="KW-1185">Reference proteome</keyword>
<dbReference type="SUPFAM" id="SSF55797">
    <property type="entry name" value="PR-1-like"/>
    <property type="match status" value="1"/>
</dbReference>
<protein>
    <recommendedName>
        <fullName evidence="1">SCP domain-containing protein</fullName>
    </recommendedName>
</protein>
<comment type="caution">
    <text evidence="2">The sequence shown here is derived from an EMBL/GenBank/DDBJ whole genome shotgun (WGS) entry which is preliminary data.</text>
</comment>
<dbReference type="InterPro" id="IPR014044">
    <property type="entry name" value="CAP_dom"/>
</dbReference>
<dbReference type="InterPro" id="IPR035940">
    <property type="entry name" value="CAP_sf"/>
</dbReference>
<dbReference type="Gene3D" id="3.40.33.10">
    <property type="entry name" value="CAP"/>
    <property type="match status" value="1"/>
</dbReference>
<feature type="domain" description="SCP" evidence="1">
    <location>
        <begin position="89"/>
        <end position="217"/>
    </location>
</feature>
<sequence>MPAKQVVDTKTATSTKTSTEPDGTIVEVITTTITDKFSDGSTGTRTEVKTTKKAPCAGATGCGNAQVLQANLTPASSTAPKVENNTDAKFIQDVLETHNKLRAKHGAPPLVINADLAKIAQAWANEVAKKGNMEHSTSGFGENVYWNTDKPPGTRPPEAWYSEIKDFNFSKLEGQKGTGHFTQLIWKASKEVGIAMSSGKNGYYVVANYSPPGNIIG</sequence>
<dbReference type="Proteomes" id="UP001642540">
    <property type="component" value="Unassembled WGS sequence"/>
</dbReference>
<dbReference type="SMART" id="SM00198">
    <property type="entry name" value="SCP"/>
    <property type="match status" value="1"/>
</dbReference>
<dbReference type="PANTHER" id="PTHR10334">
    <property type="entry name" value="CYSTEINE-RICH SECRETORY PROTEIN-RELATED"/>
    <property type="match status" value="1"/>
</dbReference>
<evidence type="ECO:0000313" key="2">
    <source>
        <dbReference type="EMBL" id="CAL8103222.1"/>
    </source>
</evidence>
<accession>A0ABP1QHL8</accession>
<dbReference type="Pfam" id="PF00188">
    <property type="entry name" value="CAP"/>
    <property type="match status" value="1"/>
</dbReference>
<name>A0ABP1QHL8_9HEXA</name>
<proteinExistence type="predicted"/>
<dbReference type="PROSITE" id="PS01009">
    <property type="entry name" value="CRISP_1"/>
    <property type="match status" value="1"/>
</dbReference>
<dbReference type="InterPro" id="IPR034113">
    <property type="entry name" value="SCP_GAPR1-like"/>
</dbReference>
<evidence type="ECO:0000313" key="3">
    <source>
        <dbReference type="Proteomes" id="UP001642540"/>
    </source>
</evidence>
<dbReference type="PRINTS" id="PR00837">
    <property type="entry name" value="V5TPXLIKE"/>
</dbReference>
<evidence type="ECO:0000259" key="1">
    <source>
        <dbReference type="SMART" id="SM00198"/>
    </source>
</evidence>
<dbReference type="EMBL" id="CAXLJM020000034">
    <property type="protein sequence ID" value="CAL8103222.1"/>
    <property type="molecule type" value="Genomic_DNA"/>
</dbReference>
<organism evidence="2 3">
    <name type="scientific">Orchesella dallaii</name>
    <dbReference type="NCBI Taxonomy" id="48710"/>
    <lineage>
        <taxon>Eukaryota</taxon>
        <taxon>Metazoa</taxon>
        <taxon>Ecdysozoa</taxon>
        <taxon>Arthropoda</taxon>
        <taxon>Hexapoda</taxon>
        <taxon>Collembola</taxon>
        <taxon>Entomobryomorpha</taxon>
        <taxon>Entomobryoidea</taxon>
        <taxon>Orchesellidae</taxon>
        <taxon>Orchesellinae</taxon>
        <taxon>Orchesella</taxon>
    </lineage>
</organism>
<dbReference type="InterPro" id="IPR001283">
    <property type="entry name" value="CRISP-related"/>
</dbReference>
<dbReference type="InterPro" id="IPR018244">
    <property type="entry name" value="Allrgn_V5/Tpx1_CS"/>
</dbReference>